<proteinExistence type="predicted"/>
<organism evidence="2 3">
    <name type="scientific">Mytilus edulis</name>
    <name type="common">Blue mussel</name>
    <dbReference type="NCBI Taxonomy" id="6550"/>
    <lineage>
        <taxon>Eukaryota</taxon>
        <taxon>Metazoa</taxon>
        <taxon>Spiralia</taxon>
        <taxon>Lophotrochozoa</taxon>
        <taxon>Mollusca</taxon>
        <taxon>Bivalvia</taxon>
        <taxon>Autobranchia</taxon>
        <taxon>Pteriomorphia</taxon>
        <taxon>Mytilida</taxon>
        <taxon>Mytiloidea</taxon>
        <taxon>Mytilidae</taxon>
        <taxon>Mytilinae</taxon>
        <taxon>Mytilus</taxon>
    </lineage>
</organism>
<dbReference type="InterPro" id="IPR058913">
    <property type="entry name" value="Integrase_dom_put"/>
</dbReference>
<reference evidence="2" key="1">
    <citation type="submission" date="2021-03" db="EMBL/GenBank/DDBJ databases">
        <authorList>
            <person name="Bekaert M."/>
        </authorList>
    </citation>
    <scope>NUCLEOTIDE SEQUENCE</scope>
</reference>
<dbReference type="Pfam" id="PF24764">
    <property type="entry name" value="rva_4"/>
    <property type="match status" value="1"/>
</dbReference>
<evidence type="ECO:0000313" key="3">
    <source>
        <dbReference type="Proteomes" id="UP000683360"/>
    </source>
</evidence>
<gene>
    <name evidence="2" type="ORF">MEDL_45054</name>
</gene>
<protein>
    <recommendedName>
        <fullName evidence="1">Integrase core domain-containing protein</fullName>
    </recommendedName>
</protein>
<name>A0A8S3TLC1_MYTED</name>
<dbReference type="PANTHER" id="PTHR46791">
    <property type="entry name" value="EXPRESSED PROTEIN"/>
    <property type="match status" value="1"/>
</dbReference>
<evidence type="ECO:0000259" key="1">
    <source>
        <dbReference type="Pfam" id="PF24764"/>
    </source>
</evidence>
<dbReference type="OrthoDB" id="6102124at2759"/>
<accession>A0A8S3TLC1</accession>
<dbReference type="SUPFAM" id="SSF53098">
    <property type="entry name" value="Ribonuclease H-like"/>
    <property type="match status" value="1"/>
</dbReference>
<dbReference type="AlphaFoldDB" id="A0A8S3TLC1"/>
<dbReference type="Proteomes" id="UP000683360">
    <property type="component" value="Unassembled WGS sequence"/>
</dbReference>
<dbReference type="PANTHER" id="PTHR46791:SF13">
    <property type="entry name" value="CLR5 DOMAIN-CONTAINING PROTEIN"/>
    <property type="match status" value="1"/>
</dbReference>
<dbReference type="InterPro" id="IPR012337">
    <property type="entry name" value="RNaseH-like_sf"/>
</dbReference>
<comment type="caution">
    <text evidence="2">The sequence shown here is derived from an EMBL/GenBank/DDBJ whole genome shotgun (WGS) entry which is preliminary data.</text>
</comment>
<dbReference type="EMBL" id="CAJPWZ010002178">
    <property type="protein sequence ID" value="CAG2232310.1"/>
    <property type="molecule type" value="Genomic_DNA"/>
</dbReference>
<sequence>MIPDEIKQCISKMFYEGYPYRLMHYILEKKKNFQISFQYLQHKVIPRLGLKRRNCRIDIDTAISLAVSEIQNGCNGCENLRRSLKIKYHLQITRSLSRELVRILDADGIERRKGRRLRRRKYISRGPNYVWHLDGYDKLKPFGICIHGCVDGFSRKIIWLQASITNKRPEVVADFFLKAVDNIKAFPSKIRCDPGTENGLTAAIQLTHTSDKKSVIYGSSVYNQRIERYWGWLRQSKSDFWINHFKCLEADGILNVSSQIHKLCLQFVYLPVIQKDLAELTVLWNSHNIRKQNQGDILSGIPDVLYHYPEVYGTSDFCIPADDITLNFFKDQNEWRTCYHRDFKSSFVRVKSGIHPYPSTRRDNTCYWYLNDVSSVKIFED</sequence>
<evidence type="ECO:0000313" key="2">
    <source>
        <dbReference type="EMBL" id="CAG2232310.1"/>
    </source>
</evidence>
<feature type="domain" description="Integrase core" evidence="1">
    <location>
        <begin position="124"/>
        <end position="294"/>
    </location>
</feature>
<keyword evidence="3" id="KW-1185">Reference proteome</keyword>